<dbReference type="EMBL" id="JNFA01000025">
    <property type="protein sequence ID" value="KGL39690.1"/>
    <property type="molecule type" value="Genomic_DNA"/>
</dbReference>
<dbReference type="eggNOG" id="COG1226">
    <property type="taxonomic scope" value="Bacteria"/>
</dbReference>
<evidence type="ECO:0000256" key="1">
    <source>
        <dbReference type="ARBA" id="ARBA00004141"/>
    </source>
</evidence>
<keyword evidence="2" id="KW-0813">Transport</keyword>
<dbReference type="SUPFAM" id="SSF81324">
    <property type="entry name" value="Voltage-gated potassium channels"/>
    <property type="match status" value="1"/>
</dbReference>
<evidence type="ECO:0000313" key="11">
    <source>
        <dbReference type="EMBL" id="MBC1793330.1"/>
    </source>
</evidence>
<reference evidence="11 13" key="2">
    <citation type="submission" date="2020-03" db="EMBL/GenBank/DDBJ databases">
        <title>Soil Listeria distribution.</title>
        <authorList>
            <person name="Liao J."/>
            <person name="Wiedmann M."/>
        </authorList>
    </citation>
    <scope>NUCLEOTIDE SEQUENCE [LARGE SCALE GENOMIC DNA]</scope>
    <source>
        <strain evidence="11 13">FSL L7-0978</strain>
    </source>
</reference>
<dbReference type="PANTHER" id="PTHR11537:SF254">
    <property type="entry name" value="POTASSIUM VOLTAGE-GATED CHANNEL PROTEIN SHAB"/>
    <property type="match status" value="1"/>
</dbReference>
<keyword evidence="6 8" id="KW-0472">Membrane</keyword>
<dbReference type="GO" id="GO:0005249">
    <property type="term" value="F:voltage-gated potassium channel activity"/>
    <property type="evidence" value="ECO:0007669"/>
    <property type="project" value="InterPro"/>
</dbReference>
<feature type="transmembrane region" description="Helical" evidence="8">
    <location>
        <begin position="169"/>
        <end position="190"/>
    </location>
</feature>
<dbReference type="InterPro" id="IPR013099">
    <property type="entry name" value="K_chnl_dom"/>
</dbReference>
<evidence type="ECO:0000313" key="10">
    <source>
        <dbReference type="EMBL" id="KGL39690.1"/>
    </source>
</evidence>
<dbReference type="Gene3D" id="1.10.287.70">
    <property type="match status" value="1"/>
</dbReference>
<comment type="caution">
    <text evidence="10">The sequence shown here is derived from an EMBL/GenBank/DDBJ whole genome shotgun (WGS) entry which is preliminary data.</text>
</comment>
<feature type="domain" description="Potassium channel" evidence="9">
    <location>
        <begin position="118"/>
        <end position="189"/>
    </location>
</feature>
<dbReference type="InterPro" id="IPR028325">
    <property type="entry name" value="VG_K_chnl"/>
</dbReference>
<feature type="transmembrane region" description="Helical" evidence="8">
    <location>
        <begin position="7"/>
        <end position="25"/>
    </location>
</feature>
<keyword evidence="4 8" id="KW-1133">Transmembrane helix</keyword>
<dbReference type="Proteomes" id="UP000029844">
    <property type="component" value="Unassembled WGS sequence"/>
</dbReference>
<protein>
    <submittedName>
        <fullName evidence="10">Ion transporter</fullName>
    </submittedName>
    <submittedName>
        <fullName evidence="11">Potassium channel family protein</fullName>
    </submittedName>
</protein>
<dbReference type="AlphaFoldDB" id="A0A099W6D9"/>
<accession>A0A099W6D9</accession>
<sequence>MANKNYKLWYEIGMFSLVILSLFTLPFDNLFVQVLNFIIWFIFLSDYIYFFIKAPEKKKYVQEHWIELIALIPFDSVFRAFRALRLLRLTSIGSRYFTPVYSFLKEKNLHKVFIALLILLLIIPIPIFILEPGINSYSDAFWWTIVTVTTVGYGDLSPVTIWGRSIAGILMLLGIGIIGVVTSITTSLFISSERDVSKIIADIEKLNEDDKDKLRRYLN</sequence>
<feature type="transmembrane region" description="Helical" evidence="8">
    <location>
        <begin position="112"/>
        <end position="129"/>
    </location>
</feature>
<evidence type="ECO:0000259" key="9">
    <source>
        <dbReference type="Pfam" id="PF07885"/>
    </source>
</evidence>
<feature type="transmembrane region" description="Helical" evidence="8">
    <location>
        <begin position="141"/>
        <end position="162"/>
    </location>
</feature>
<dbReference type="EMBL" id="JAARVG010000006">
    <property type="protein sequence ID" value="MBC1793330.1"/>
    <property type="molecule type" value="Genomic_DNA"/>
</dbReference>
<evidence type="ECO:0000256" key="2">
    <source>
        <dbReference type="ARBA" id="ARBA00022448"/>
    </source>
</evidence>
<dbReference type="GeneID" id="58717984"/>
<dbReference type="OrthoDB" id="9785285at2"/>
<reference evidence="10 12" key="1">
    <citation type="submission" date="2014-05" db="EMBL/GenBank/DDBJ databases">
        <title>Novel Listeriaceae from food processing environments.</title>
        <authorList>
            <person name="den Bakker H.C."/>
        </authorList>
    </citation>
    <scope>NUCLEOTIDE SEQUENCE [LARGE SCALE GENOMIC DNA]</scope>
    <source>
        <strain evidence="10 12">FSL A5-0281</strain>
    </source>
</reference>
<feature type="transmembrane region" description="Helical" evidence="8">
    <location>
        <begin position="31"/>
        <end position="52"/>
    </location>
</feature>
<dbReference type="Proteomes" id="UP000539064">
    <property type="component" value="Unassembled WGS sequence"/>
</dbReference>
<evidence type="ECO:0000256" key="5">
    <source>
        <dbReference type="ARBA" id="ARBA00023065"/>
    </source>
</evidence>
<keyword evidence="5" id="KW-0406">Ion transport</keyword>
<dbReference type="InterPro" id="IPR027359">
    <property type="entry name" value="Volt_channel_dom_sf"/>
</dbReference>
<gene>
    <name evidence="10" type="ORF">EP57_11520</name>
    <name evidence="11" type="ORF">HCA52_07885</name>
</gene>
<dbReference type="Pfam" id="PF07885">
    <property type="entry name" value="Ion_trans_2"/>
    <property type="match status" value="1"/>
</dbReference>
<dbReference type="GO" id="GO:0008076">
    <property type="term" value="C:voltage-gated potassium channel complex"/>
    <property type="evidence" value="ECO:0007669"/>
    <property type="project" value="InterPro"/>
</dbReference>
<keyword evidence="12" id="KW-1185">Reference proteome</keyword>
<evidence type="ECO:0000313" key="13">
    <source>
        <dbReference type="Proteomes" id="UP000539064"/>
    </source>
</evidence>
<dbReference type="STRING" id="1552123.EP57_11520"/>
<evidence type="ECO:0000256" key="6">
    <source>
        <dbReference type="ARBA" id="ARBA00023136"/>
    </source>
</evidence>
<proteinExistence type="predicted"/>
<organism evidence="10 12">
    <name type="scientific">Listeria booriae</name>
    <dbReference type="NCBI Taxonomy" id="1552123"/>
    <lineage>
        <taxon>Bacteria</taxon>
        <taxon>Bacillati</taxon>
        <taxon>Bacillota</taxon>
        <taxon>Bacilli</taxon>
        <taxon>Bacillales</taxon>
        <taxon>Listeriaceae</taxon>
        <taxon>Listeria</taxon>
    </lineage>
</organism>
<keyword evidence="7 11" id="KW-0407">Ion channel</keyword>
<evidence type="ECO:0000256" key="8">
    <source>
        <dbReference type="SAM" id="Phobius"/>
    </source>
</evidence>
<dbReference type="Gene3D" id="1.20.120.350">
    <property type="entry name" value="Voltage-gated potassium channels. Chain C"/>
    <property type="match status" value="1"/>
</dbReference>
<comment type="subcellular location">
    <subcellularLocation>
        <location evidence="1">Membrane</location>
        <topology evidence="1">Multi-pass membrane protein</topology>
    </subcellularLocation>
</comment>
<evidence type="ECO:0000256" key="4">
    <source>
        <dbReference type="ARBA" id="ARBA00022989"/>
    </source>
</evidence>
<evidence type="ECO:0000256" key="7">
    <source>
        <dbReference type="ARBA" id="ARBA00023303"/>
    </source>
</evidence>
<dbReference type="GO" id="GO:0001508">
    <property type="term" value="P:action potential"/>
    <property type="evidence" value="ECO:0007669"/>
    <property type="project" value="TreeGrafter"/>
</dbReference>
<dbReference type="RefSeq" id="WP_114982768.1">
    <property type="nucleotide sequence ID" value="NZ_CBCSHQ010000010.1"/>
</dbReference>
<name>A0A099W6D9_9LIST</name>
<keyword evidence="3 8" id="KW-0812">Transmembrane</keyword>
<dbReference type="PANTHER" id="PTHR11537">
    <property type="entry name" value="VOLTAGE-GATED POTASSIUM CHANNEL"/>
    <property type="match status" value="1"/>
</dbReference>
<evidence type="ECO:0000256" key="3">
    <source>
        <dbReference type="ARBA" id="ARBA00022692"/>
    </source>
</evidence>
<evidence type="ECO:0000313" key="12">
    <source>
        <dbReference type="Proteomes" id="UP000029844"/>
    </source>
</evidence>
<dbReference type="Gene3D" id="1.20.5.110">
    <property type="match status" value="1"/>
</dbReference>